<dbReference type="PANTHER" id="PTHR33121:SF70">
    <property type="entry name" value="SIGNALING PROTEIN YKOW"/>
    <property type="match status" value="1"/>
</dbReference>
<proteinExistence type="predicted"/>
<dbReference type="SUPFAM" id="SSF141868">
    <property type="entry name" value="EAL domain-like"/>
    <property type="match status" value="1"/>
</dbReference>
<dbReference type="Pfam" id="PF00563">
    <property type="entry name" value="EAL"/>
    <property type="match status" value="1"/>
</dbReference>
<reference evidence="2" key="1">
    <citation type="journal article" date="2014" name="Front. Microbiol.">
        <title>High frequency of phylogenetically diverse reductive dehalogenase-homologous genes in deep subseafloor sedimentary metagenomes.</title>
        <authorList>
            <person name="Kawai M."/>
            <person name="Futagami T."/>
            <person name="Toyoda A."/>
            <person name="Takaki Y."/>
            <person name="Nishi S."/>
            <person name="Hori S."/>
            <person name="Arai W."/>
            <person name="Tsubouchi T."/>
            <person name="Morono Y."/>
            <person name="Uchiyama I."/>
            <person name="Ito T."/>
            <person name="Fujiyama A."/>
            <person name="Inagaki F."/>
            <person name="Takami H."/>
        </authorList>
    </citation>
    <scope>NUCLEOTIDE SEQUENCE</scope>
    <source>
        <strain evidence="2">Expedition CK06-06</strain>
    </source>
</reference>
<comment type="caution">
    <text evidence="2">The sequence shown here is derived from an EMBL/GenBank/DDBJ whole genome shotgun (WGS) entry which is preliminary data.</text>
</comment>
<dbReference type="CDD" id="cd01948">
    <property type="entry name" value="EAL"/>
    <property type="match status" value="1"/>
</dbReference>
<dbReference type="InterPro" id="IPR035919">
    <property type="entry name" value="EAL_sf"/>
</dbReference>
<dbReference type="Gene3D" id="3.20.20.450">
    <property type="entry name" value="EAL domain"/>
    <property type="match status" value="1"/>
</dbReference>
<dbReference type="AlphaFoldDB" id="X1PJT6"/>
<name>X1PJT6_9ZZZZ</name>
<dbReference type="EMBL" id="BARV01023965">
    <property type="protein sequence ID" value="GAI42796.1"/>
    <property type="molecule type" value="Genomic_DNA"/>
</dbReference>
<dbReference type="PANTHER" id="PTHR33121">
    <property type="entry name" value="CYCLIC DI-GMP PHOSPHODIESTERASE PDEF"/>
    <property type="match status" value="1"/>
</dbReference>
<organism evidence="2">
    <name type="scientific">marine sediment metagenome</name>
    <dbReference type="NCBI Taxonomy" id="412755"/>
    <lineage>
        <taxon>unclassified sequences</taxon>
        <taxon>metagenomes</taxon>
        <taxon>ecological metagenomes</taxon>
    </lineage>
</organism>
<protein>
    <recommendedName>
        <fullName evidence="1">EAL domain-containing protein</fullName>
    </recommendedName>
</protein>
<gene>
    <name evidence="2" type="ORF">S06H3_39214</name>
</gene>
<sequence>NIFPIAVNISACQLRENNFVGKVSQILQESKFLPEDLTLEITETAALKDLEVTVKVLKGLHRLGVQIAIDDFGSGYFSLNLLRKPSFLKYLIYLQSPAGLILLNNKVLQSSIRIFFFLFHP</sequence>
<dbReference type="InterPro" id="IPR001633">
    <property type="entry name" value="EAL_dom"/>
</dbReference>
<dbReference type="InterPro" id="IPR050706">
    <property type="entry name" value="Cyclic-di-GMP_PDE-like"/>
</dbReference>
<dbReference type="PROSITE" id="PS50883">
    <property type="entry name" value="EAL"/>
    <property type="match status" value="1"/>
</dbReference>
<feature type="non-terminal residue" evidence="2">
    <location>
        <position position="1"/>
    </location>
</feature>
<evidence type="ECO:0000259" key="1">
    <source>
        <dbReference type="PROSITE" id="PS50883"/>
    </source>
</evidence>
<dbReference type="GO" id="GO:0071111">
    <property type="term" value="F:cyclic-guanylate-specific phosphodiesterase activity"/>
    <property type="evidence" value="ECO:0007669"/>
    <property type="project" value="InterPro"/>
</dbReference>
<evidence type="ECO:0000313" key="2">
    <source>
        <dbReference type="EMBL" id="GAI42796.1"/>
    </source>
</evidence>
<feature type="domain" description="EAL" evidence="1">
    <location>
        <begin position="1"/>
        <end position="121"/>
    </location>
</feature>
<accession>X1PJT6</accession>